<dbReference type="OrthoDB" id="8929456at2"/>
<accession>A0A192A637</accession>
<keyword evidence="2" id="KW-1185">Reference proteome</keyword>
<sequence length="200" mass="21741">MKSVSALLVVVLLAGCASAVEERISNNYMVQGAAAQARGDWDTARRAYARASVNADQAGLPAGRRGILHYEYGRSLGVTCFFDQSEHELNAAYEFDKQAGQPLYLSLVELARLSLDQKKFAQSVEYFERALPELDKDGAASRAPAGYADILDEYAKALAGAGNAVESKIQVNRAATLRVERPSKRSITDRTPYGKYCTPA</sequence>
<evidence type="ECO:0000313" key="2">
    <source>
        <dbReference type="Proteomes" id="UP000078572"/>
    </source>
</evidence>
<dbReference type="AlphaFoldDB" id="A0A192A637"/>
<dbReference type="RefSeq" id="WP_064808727.1">
    <property type="nucleotide sequence ID" value="NZ_CP016023.1"/>
</dbReference>
<evidence type="ECO:0000313" key="1">
    <source>
        <dbReference type="EMBL" id="ANJ75854.1"/>
    </source>
</evidence>
<dbReference type="SUPFAM" id="SSF48452">
    <property type="entry name" value="TPR-like"/>
    <property type="match status" value="1"/>
</dbReference>
<dbReference type="PROSITE" id="PS51257">
    <property type="entry name" value="PROKAR_LIPOPROTEIN"/>
    <property type="match status" value="1"/>
</dbReference>
<name>A0A192A637_9RALS</name>
<dbReference type="Gene3D" id="1.25.40.10">
    <property type="entry name" value="Tetratricopeptide repeat domain"/>
    <property type="match status" value="1"/>
</dbReference>
<dbReference type="InterPro" id="IPR011990">
    <property type="entry name" value="TPR-like_helical_dom_sf"/>
</dbReference>
<reference evidence="2" key="1">
    <citation type="submission" date="2016-06" db="EMBL/GenBank/DDBJ databases">
        <authorList>
            <person name="Xu Y."/>
            <person name="Nagy A."/>
            <person name="Yan X."/>
            <person name="Kim S.W."/>
            <person name="Haley B."/>
            <person name="Liu N.T."/>
            <person name="Nou X."/>
        </authorList>
    </citation>
    <scope>NUCLEOTIDE SEQUENCE [LARGE SCALE GENOMIC DNA]</scope>
    <source>
        <strain evidence="2">ATCC 49129</strain>
    </source>
</reference>
<dbReference type="GeneID" id="61529438"/>
<organism evidence="1 2">
    <name type="scientific">Ralstonia insidiosa</name>
    <dbReference type="NCBI Taxonomy" id="190721"/>
    <lineage>
        <taxon>Bacteria</taxon>
        <taxon>Pseudomonadati</taxon>
        <taxon>Pseudomonadota</taxon>
        <taxon>Betaproteobacteria</taxon>
        <taxon>Burkholderiales</taxon>
        <taxon>Burkholderiaceae</taxon>
        <taxon>Ralstonia</taxon>
    </lineage>
</organism>
<gene>
    <name evidence="1" type="ORF">A9Y76_25675</name>
</gene>
<protein>
    <submittedName>
        <fullName evidence="1">Uncharacterized protein</fullName>
    </submittedName>
</protein>
<proteinExistence type="predicted"/>
<dbReference type="EMBL" id="CP016023">
    <property type="protein sequence ID" value="ANJ75854.1"/>
    <property type="molecule type" value="Genomic_DNA"/>
</dbReference>
<dbReference type="Proteomes" id="UP000078572">
    <property type="component" value="Chromosome 2"/>
</dbReference>